<organism evidence="1 2">
    <name type="scientific">Aquabacterium commune</name>
    <dbReference type="NCBI Taxonomy" id="70586"/>
    <lineage>
        <taxon>Bacteria</taxon>
        <taxon>Pseudomonadati</taxon>
        <taxon>Pseudomonadota</taxon>
        <taxon>Betaproteobacteria</taxon>
        <taxon>Burkholderiales</taxon>
        <taxon>Aquabacterium</taxon>
    </lineage>
</organism>
<dbReference type="InterPro" id="IPR036624">
    <property type="entry name" value="Hcp1-lik_sf"/>
</dbReference>
<dbReference type="SUPFAM" id="SSF141452">
    <property type="entry name" value="Hcp1-like"/>
    <property type="match status" value="1"/>
</dbReference>
<dbReference type="Pfam" id="PF05638">
    <property type="entry name" value="T6SS_HCP"/>
    <property type="match status" value="1"/>
</dbReference>
<evidence type="ECO:0000313" key="2">
    <source>
        <dbReference type="Proteomes" id="UP000294593"/>
    </source>
</evidence>
<accession>A0A4R6RNB4</accession>
<dbReference type="PANTHER" id="PTHR36152">
    <property type="entry name" value="CYTOPLASMIC PROTEIN-RELATED"/>
    <property type="match status" value="1"/>
</dbReference>
<evidence type="ECO:0000313" key="1">
    <source>
        <dbReference type="EMBL" id="TDP88221.1"/>
    </source>
</evidence>
<dbReference type="EMBL" id="SNXW01000001">
    <property type="protein sequence ID" value="TDP88221.1"/>
    <property type="molecule type" value="Genomic_DNA"/>
</dbReference>
<keyword evidence="2" id="KW-1185">Reference proteome</keyword>
<sequence length="178" mass="19686">MKDIYIKFGKPLNGKEIKGESRDAGAGTQHAAPWFEAISWNHIIRQPKSATASTAGGHTAERCEHGEMIFTKDLDLVSPQLWEACSAGTLYDDVEIHFMRANGTNDRVLYLKIQLKKVLISQVVPQVESEGLPTETFGLRYSAVQWTYTQQTMDGKSKPGQVASWSLATNKAAFDAPN</sequence>
<dbReference type="InterPro" id="IPR008514">
    <property type="entry name" value="T6SS_Hcp"/>
</dbReference>
<dbReference type="NCBIfam" id="TIGR03344">
    <property type="entry name" value="VI_effect_Hcp1"/>
    <property type="match status" value="1"/>
</dbReference>
<protein>
    <submittedName>
        <fullName evidence="1">Type VI secretion system secreted protein Hcp</fullName>
    </submittedName>
</protein>
<reference evidence="1 2" key="1">
    <citation type="submission" date="2019-03" db="EMBL/GenBank/DDBJ databases">
        <title>Genomic Encyclopedia of Type Strains, Phase IV (KMG-IV): sequencing the most valuable type-strain genomes for metagenomic binning, comparative biology and taxonomic classification.</title>
        <authorList>
            <person name="Goeker M."/>
        </authorList>
    </citation>
    <scope>NUCLEOTIDE SEQUENCE [LARGE SCALE GENOMIC DNA]</scope>
    <source>
        <strain evidence="1 2">DSM 11901</strain>
    </source>
</reference>
<dbReference type="InterPro" id="IPR053165">
    <property type="entry name" value="HSI-I_assembly_Hcp1"/>
</dbReference>
<dbReference type="Proteomes" id="UP000294593">
    <property type="component" value="Unassembled WGS sequence"/>
</dbReference>
<dbReference type="AlphaFoldDB" id="A0A4R6RNB4"/>
<dbReference type="Gene3D" id="2.30.110.20">
    <property type="entry name" value="Hcp1-like"/>
    <property type="match status" value="1"/>
</dbReference>
<dbReference type="PANTHER" id="PTHR36152:SF1">
    <property type="entry name" value="UBIQUITIN-LIKE DOMAIN-CONTAINING PROTEIN"/>
    <property type="match status" value="1"/>
</dbReference>
<dbReference type="OrthoDB" id="5066999at2"/>
<comment type="caution">
    <text evidence="1">The sequence shown here is derived from an EMBL/GenBank/DDBJ whole genome shotgun (WGS) entry which is preliminary data.</text>
</comment>
<name>A0A4R6RNB4_9BURK</name>
<gene>
    <name evidence="1" type="ORF">EV672_101366</name>
</gene>
<dbReference type="RefSeq" id="WP_133605858.1">
    <property type="nucleotide sequence ID" value="NZ_SNXW01000001.1"/>
</dbReference>
<proteinExistence type="predicted"/>